<name>A0A6A6BWQ5_ZASCE</name>
<dbReference type="RefSeq" id="XP_033660153.1">
    <property type="nucleotide sequence ID" value="XM_033809845.1"/>
</dbReference>
<accession>A0A6A6BWQ5</accession>
<evidence type="ECO:0000313" key="1">
    <source>
        <dbReference type="EMBL" id="KAF2159264.1"/>
    </source>
</evidence>
<dbReference type="EMBL" id="ML993640">
    <property type="protein sequence ID" value="KAF2159264.1"/>
    <property type="molecule type" value="Genomic_DNA"/>
</dbReference>
<dbReference type="AlphaFoldDB" id="A0A6A6BWQ5"/>
<sequence>MKTYTIPILTPELLIIFATTPCNDAAHQHQDLDANSPLTCPTSKTLLLRDDASFAVVHSWPFIKPGYTFRGPSKGSREVLLRMRTHGNACVPSYLPEQTRRCERKKLAEVERCRTHMRYGLEVKPPAEGEYDHEEDGYGVVPDTCQFDDEYGNLCLATEDDEKEQAVQQARQQAEQLRPRQSKRTILYEERQRRKEEEKWVVVEDDGAEEDRDWEILDREQVQEDYWEDYFEFNGCIMGAGASASM</sequence>
<keyword evidence="2" id="KW-1185">Reference proteome</keyword>
<dbReference type="GeneID" id="54563117"/>
<protein>
    <submittedName>
        <fullName evidence="1">Uncharacterized protein</fullName>
    </submittedName>
</protein>
<gene>
    <name evidence="1" type="ORF">M409DRAFT_30269</name>
</gene>
<organism evidence="1 2">
    <name type="scientific">Zasmidium cellare ATCC 36951</name>
    <dbReference type="NCBI Taxonomy" id="1080233"/>
    <lineage>
        <taxon>Eukaryota</taxon>
        <taxon>Fungi</taxon>
        <taxon>Dikarya</taxon>
        <taxon>Ascomycota</taxon>
        <taxon>Pezizomycotina</taxon>
        <taxon>Dothideomycetes</taxon>
        <taxon>Dothideomycetidae</taxon>
        <taxon>Mycosphaerellales</taxon>
        <taxon>Mycosphaerellaceae</taxon>
        <taxon>Zasmidium</taxon>
    </lineage>
</organism>
<reference evidence="1" key="1">
    <citation type="journal article" date="2020" name="Stud. Mycol.">
        <title>101 Dothideomycetes genomes: a test case for predicting lifestyles and emergence of pathogens.</title>
        <authorList>
            <person name="Haridas S."/>
            <person name="Albert R."/>
            <person name="Binder M."/>
            <person name="Bloem J."/>
            <person name="Labutti K."/>
            <person name="Salamov A."/>
            <person name="Andreopoulos B."/>
            <person name="Baker S."/>
            <person name="Barry K."/>
            <person name="Bills G."/>
            <person name="Bluhm B."/>
            <person name="Cannon C."/>
            <person name="Castanera R."/>
            <person name="Culley D."/>
            <person name="Daum C."/>
            <person name="Ezra D."/>
            <person name="Gonzalez J."/>
            <person name="Henrissat B."/>
            <person name="Kuo A."/>
            <person name="Liang C."/>
            <person name="Lipzen A."/>
            <person name="Lutzoni F."/>
            <person name="Magnuson J."/>
            <person name="Mondo S."/>
            <person name="Nolan M."/>
            <person name="Ohm R."/>
            <person name="Pangilinan J."/>
            <person name="Park H.-J."/>
            <person name="Ramirez L."/>
            <person name="Alfaro M."/>
            <person name="Sun H."/>
            <person name="Tritt A."/>
            <person name="Yoshinaga Y."/>
            <person name="Zwiers L.-H."/>
            <person name="Turgeon B."/>
            <person name="Goodwin S."/>
            <person name="Spatafora J."/>
            <person name="Crous P."/>
            <person name="Grigoriev I."/>
        </authorList>
    </citation>
    <scope>NUCLEOTIDE SEQUENCE</scope>
    <source>
        <strain evidence="1">ATCC 36951</strain>
    </source>
</reference>
<evidence type="ECO:0000313" key="2">
    <source>
        <dbReference type="Proteomes" id="UP000799537"/>
    </source>
</evidence>
<proteinExistence type="predicted"/>
<dbReference type="Proteomes" id="UP000799537">
    <property type="component" value="Unassembled WGS sequence"/>
</dbReference>